<proteinExistence type="predicted"/>
<evidence type="ECO:0000313" key="4">
    <source>
        <dbReference type="EnsemblPlants" id="KEH20243"/>
    </source>
</evidence>
<dbReference type="Proteomes" id="UP000265566">
    <property type="component" value="Chromosome 8"/>
</dbReference>
<reference evidence="2 5" key="1">
    <citation type="journal article" date="2011" name="Nature">
        <title>The Medicago genome provides insight into the evolution of rhizobial symbioses.</title>
        <authorList>
            <person name="Young N.D."/>
            <person name="Debelle F."/>
            <person name="Oldroyd G.E."/>
            <person name="Geurts R."/>
            <person name="Cannon S.B."/>
            <person name="Udvardi M.K."/>
            <person name="Benedito V.A."/>
            <person name="Mayer K.F."/>
            <person name="Gouzy J."/>
            <person name="Schoof H."/>
            <person name="Van de Peer Y."/>
            <person name="Proost S."/>
            <person name="Cook D.R."/>
            <person name="Meyers B.C."/>
            <person name="Spannagl M."/>
            <person name="Cheung F."/>
            <person name="De Mita S."/>
            <person name="Krishnakumar V."/>
            <person name="Gundlach H."/>
            <person name="Zhou S."/>
            <person name="Mudge J."/>
            <person name="Bharti A.K."/>
            <person name="Murray J.D."/>
            <person name="Naoumkina M.A."/>
            <person name="Rosen B."/>
            <person name="Silverstein K.A."/>
            <person name="Tang H."/>
            <person name="Rombauts S."/>
            <person name="Zhao P.X."/>
            <person name="Zhou P."/>
            <person name="Barbe V."/>
            <person name="Bardou P."/>
            <person name="Bechner M."/>
            <person name="Bellec A."/>
            <person name="Berger A."/>
            <person name="Berges H."/>
            <person name="Bidwell S."/>
            <person name="Bisseling T."/>
            <person name="Choisne N."/>
            <person name="Couloux A."/>
            <person name="Denny R."/>
            <person name="Deshpande S."/>
            <person name="Dai X."/>
            <person name="Doyle J.J."/>
            <person name="Dudez A.M."/>
            <person name="Farmer A.D."/>
            <person name="Fouteau S."/>
            <person name="Franken C."/>
            <person name="Gibelin C."/>
            <person name="Gish J."/>
            <person name="Goldstein S."/>
            <person name="Gonzalez A.J."/>
            <person name="Green P.J."/>
            <person name="Hallab A."/>
            <person name="Hartog M."/>
            <person name="Hua A."/>
            <person name="Humphray S.J."/>
            <person name="Jeong D.H."/>
            <person name="Jing Y."/>
            <person name="Jocker A."/>
            <person name="Kenton S.M."/>
            <person name="Kim D.J."/>
            <person name="Klee K."/>
            <person name="Lai H."/>
            <person name="Lang C."/>
            <person name="Lin S."/>
            <person name="Macmil S.L."/>
            <person name="Magdelenat G."/>
            <person name="Matthews L."/>
            <person name="McCorrison J."/>
            <person name="Monaghan E.L."/>
            <person name="Mun J.H."/>
            <person name="Najar F.Z."/>
            <person name="Nicholson C."/>
            <person name="Noirot C."/>
            <person name="O'Bleness M."/>
            <person name="Paule C.R."/>
            <person name="Poulain J."/>
            <person name="Prion F."/>
            <person name="Qin B."/>
            <person name="Qu C."/>
            <person name="Retzel E.F."/>
            <person name="Riddle C."/>
            <person name="Sallet E."/>
            <person name="Samain S."/>
            <person name="Samson N."/>
            <person name="Sanders I."/>
            <person name="Saurat O."/>
            <person name="Scarpelli C."/>
            <person name="Schiex T."/>
            <person name="Segurens B."/>
            <person name="Severin A.J."/>
            <person name="Sherrier D.J."/>
            <person name="Shi R."/>
            <person name="Sims S."/>
            <person name="Singer S.R."/>
            <person name="Sinharoy S."/>
            <person name="Sterck L."/>
            <person name="Viollet A."/>
            <person name="Wang B.B."/>
            <person name="Wang K."/>
            <person name="Wang M."/>
            <person name="Wang X."/>
            <person name="Warfsmann J."/>
            <person name="Weissenbach J."/>
            <person name="White D.D."/>
            <person name="White J.D."/>
            <person name="Wiley G.B."/>
            <person name="Wincker P."/>
            <person name="Xing Y."/>
            <person name="Yang L."/>
            <person name="Yao Z."/>
            <person name="Ying F."/>
            <person name="Zhai J."/>
            <person name="Zhou L."/>
            <person name="Zuber A."/>
            <person name="Denarie J."/>
            <person name="Dixon R.A."/>
            <person name="May G.D."/>
            <person name="Schwartz D.C."/>
            <person name="Rogers J."/>
            <person name="Quetier F."/>
            <person name="Town C.D."/>
            <person name="Roe B.A."/>
        </authorList>
    </citation>
    <scope>NUCLEOTIDE SEQUENCE [LARGE SCALE GENOMIC DNA]</scope>
    <source>
        <strain evidence="2">A17</strain>
        <strain evidence="4 5">cv. Jemalong A17</strain>
    </source>
</reference>
<dbReference type="AlphaFoldDB" id="A0A072TTQ9"/>
<sequence length="84" mass="9604">MASKKCSLIWVILFLCMLGLSVKAIARNIVGATEMYAVSDEIMGQNRKLLSPDQRCKRGKIHYNLHDVMTDRKASNNPRCHHYL</sequence>
<organism evidence="2 5">
    <name type="scientific">Medicago truncatula</name>
    <name type="common">Barrel medic</name>
    <name type="synonym">Medicago tribuloides</name>
    <dbReference type="NCBI Taxonomy" id="3880"/>
    <lineage>
        <taxon>Eukaryota</taxon>
        <taxon>Viridiplantae</taxon>
        <taxon>Streptophyta</taxon>
        <taxon>Embryophyta</taxon>
        <taxon>Tracheophyta</taxon>
        <taxon>Spermatophyta</taxon>
        <taxon>Magnoliopsida</taxon>
        <taxon>eudicotyledons</taxon>
        <taxon>Gunneridae</taxon>
        <taxon>Pentapetalae</taxon>
        <taxon>rosids</taxon>
        <taxon>fabids</taxon>
        <taxon>Fabales</taxon>
        <taxon>Fabaceae</taxon>
        <taxon>Papilionoideae</taxon>
        <taxon>50 kb inversion clade</taxon>
        <taxon>NPAAA clade</taxon>
        <taxon>Hologalegina</taxon>
        <taxon>IRL clade</taxon>
        <taxon>Trifolieae</taxon>
        <taxon>Medicago</taxon>
    </lineage>
</organism>
<reference evidence="3" key="4">
    <citation type="journal article" date="2018" name="Nat. Plants">
        <title>Whole-genome landscape of Medicago truncatula symbiotic genes.</title>
        <authorList>
            <person name="Pecrix Y."/>
            <person name="Gamas P."/>
            <person name="Carrere S."/>
        </authorList>
    </citation>
    <scope>NUCLEOTIDE SEQUENCE</scope>
    <source>
        <tissue evidence="3">Leaves</tissue>
    </source>
</reference>
<keyword evidence="5" id="KW-1185">Reference proteome</keyword>
<evidence type="ECO:0000313" key="5">
    <source>
        <dbReference type="Proteomes" id="UP000002051"/>
    </source>
</evidence>
<accession>A0A072TTQ9</accession>
<dbReference type="HOGENOM" id="CLU_193276_0_0_1"/>
<evidence type="ECO:0000313" key="3">
    <source>
        <dbReference type="EMBL" id="RHN41704.1"/>
    </source>
</evidence>
<dbReference type="EMBL" id="CM001224">
    <property type="protein sequence ID" value="KEH20243.1"/>
    <property type="molecule type" value="Genomic_DNA"/>
</dbReference>
<dbReference type="EMBL" id="PSQE01000008">
    <property type="protein sequence ID" value="RHN41704.1"/>
    <property type="molecule type" value="Genomic_DNA"/>
</dbReference>
<dbReference type="Proteomes" id="UP000002051">
    <property type="component" value="Chromosome 8"/>
</dbReference>
<feature type="chain" id="PRO_5014498966" evidence="1">
    <location>
        <begin position="27"/>
        <end position="84"/>
    </location>
</feature>
<feature type="signal peptide" evidence="1">
    <location>
        <begin position="1"/>
        <end position="26"/>
    </location>
</feature>
<dbReference type="Gramene" id="rna48054">
    <property type="protein sequence ID" value="RHN41704.1"/>
    <property type="gene ID" value="gene48054"/>
</dbReference>
<evidence type="ECO:0000313" key="2">
    <source>
        <dbReference type="EMBL" id="KEH20243.1"/>
    </source>
</evidence>
<protein>
    <submittedName>
        <fullName evidence="2">RALF-like protein</fullName>
    </submittedName>
</protein>
<keyword evidence="1" id="KW-0732">Signal</keyword>
<reference evidence="4" key="3">
    <citation type="submission" date="2015-04" db="UniProtKB">
        <authorList>
            <consortium name="EnsemblPlants"/>
        </authorList>
    </citation>
    <scope>IDENTIFICATION</scope>
    <source>
        <strain evidence="4">cv. Jemalong A17</strain>
    </source>
</reference>
<name>A0A072TTQ9_MEDTR</name>
<reference evidence="2 5" key="2">
    <citation type="journal article" date="2014" name="BMC Genomics">
        <title>An improved genome release (version Mt4.0) for the model legume Medicago truncatula.</title>
        <authorList>
            <person name="Tang H."/>
            <person name="Krishnakumar V."/>
            <person name="Bidwell S."/>
            <person name="Rosen B."/>
            <person name="Chan A."/>
            <person name="Zhou S."/>
            <person name="Gentzbittel L."/>
            <person name="Childs K.L."/>
            <person name="Yandell M."/>
            <person name="Gundlach H."/>
            <person name="Mayer K.F."/>
            <person name="Schwartz D.C."/>
            <person name="Town C.D."/>
        </authorList>
    </citation>
    <scope>GENOME REANNOTATION</scope>
    <source>
        <strain evidence="2">A17</strain>
        <strain evidence="4 5">cv. Jemalong A17</strain>
    </source>
</reference>
<evidence type="ECO:0000256" key="1">
    <source>
        <dbReference type="SAM" id="SignalP"/>
    </source>
</evidence>
<gene>
    <name evidence="2" type="ordered locus">MTR_8g070055</name>
    <name evidence="3" type="ORF">MtrunA17_Chr8g0368881</name>
</gene>
<dbReference type="EnsemblPlants" id="KEH20243">
    <property type="protein sequence ID" value="KEH20243"/>
    <property type="gene ID" value="MTR_8g070055"/>
</dbReference>